<feature type="region of interest" description="Disordered" evidence="1">
    <location>
        <begin position="31"/>
        <end position="195"/>
    </location>
</feature>
<feature type="compositionally biased region" description="Polar residues" evidence="1">
    <location>
        <begin position="94"/>
        <end position="119"/>
    </location>
</feature>
<dbReference type="OrthoDB" id="3438340at2759"/>
<dbReference type="AlphaFoldDB" id="A0A0J6F708"/>
<sequence length="195" mass="21696">MASSTTEAEVIFNRASVALARSQRLIASWLPPKTQEEIAHEKTEEELQREEDEIFTPVPEKLGLGAPLPNSQSDGCRNRAELNSNDKLRKQLLGRNSKTITPSRNPSGQQTKQNRTNKPIPSPTSDSETEEESRSSLVTRNKKKTSHSKNVANTVEPDGDIEPTRKKFGTKRAGSYLDELLSTRTKKKKAKRGGD</sequence>
<organism evidence="2 3">
    <name type="scientific">Coccidioides posadasii RMSCC 3488</name>
    <dbReference type="NCBI Taxonomy" id="454284"/>
    <lineage>
        <taxon>Eukaryota</taxon>
        <taxon>Fungi</taxon>
        <taxon>Dikarya</taxon>
        <taxon>Ascomycota</taxon>
        <taxon>Pezizomycotina</taxon>
        <taxon>Eurotiomycetes</taxon>
        <taxon>Eurotiomycetidae</taxon>
        <taxon>Onygenales</taxon>
        <taxon>Onygenaceae</taxon>
        <taxon>Coccidioides</taxon>
    </lineage>
</organism>
<reference evidence="3" key="3">
    <citation type="journal article" date="2010" name="Genome Res.">
        <title>Population genomic sequencing of Coccidioides fungi reveals recent hybridization and transposon control.</title>
        <authorList>
            <person name="Neafsey D.E."/>
            <person name="Barker B.M."/>
            <person name="Sharpton T.J."/>
            <person name="Stajich J.E."/>
            <person name="Park D.J."/>
            <person name="Whiston E."/>
            <person name="Hung C.-Y."/>
            <person name="McMahan C."/>
            <person name="White J."/>
            <person name="Sykes S."/>
            <person name="Heiman D."/>
            <person name="Young S."/>
            <person name="Zeng Q."/>
            <person name="Abouelleil A."/>
            <person name="Aftuck L."/>
            <person name="Bessette D."/>
            <person name="Brown A."/>
            <person name="FitzGerald M."/>
            <person name="Lui A."/>
            <person name="Macdonald J.P."/>
            <person name="Priest M."/>
            <person name="Orbach M.J."/>
            <person name="Galgiani J.N."/>
            <person name="Kirkland T.N."/>
            <person name="Cole G.T."/>
            <person name="Birren B.W."/>
            <person name="Henn M.R."/>
            <person name="Taylor J.W."/>
            <person name="Rounsley S.D."/>
        </authorList>
    </citation>
    <scope>NUCLEOTIDE SEQUENCE [LARGE SCALE GENOMIC DNA]</scope>
    <source>
        <strain evidence="3">RMSCC 3488</strain>
    </source>
</reference>
<evidence type="ECO:0000313" key="2">
    <source>
        <dbReference type="EMBL" id="KMM68741.1"/>
    </source>
</evidence>
<dbReference type="VEuPathDB" id="FungiDB:CPAG_05065"/>
<protein>
    <submittedName>
        <fullName evidence="2">Uncharacterized protein</fullName>
    </submittedName>
</protein>
<accession>A0A0J6F708</accession>
<dbReference type="InterPro" id="IPR021641">
    <property type="entry name" value="DUF3245"/>
</dbReference>
<dbReference type="Pfam" id="PF11595">
    <property type="entry name" value="DUF3245"/>
    <property type="match status" value="1"/>
</dbReference>
<evidence type="ECO:0000256" key="1">
    <source>
        <dbReference type="SAM" id="MobiDB-lite"/>
    </source>
</evidence>
<name>A0A0J6F708_COCPO</name>
<feature type="compositionally biased region" description="Basic and acidic residues" evidence="1">
    <location>
        <begin position="76"/>
        <end position="89"/>
    </location>
</feature>
<dbReference type="Proteomes" id="UP000054567">
    <property type="component" value="Unassembled WGS sequence"/>
</dbReference>
<reference evidence="2 3" key="1">
    <citation type="submission" date="2007-06" db="EMBL/GenBank/DDBJ databases">
        <title>The Genome Sequence of Coccidioides posadasii RMSCC_3488.</title>
        <authorList>
            <consortium name="Coccidioides Genome Resources Consortium"/>
            <consortium name="The Broad Institute Genome Sequencing Platform"/>
            <person name="Henn M.R."/>
            <person name="Sykes S."/>
            <person name="Young S."/>
            <person name="Jaffe D."/>
            <person name="Berlin A."/>
            <person name="Alvarez P."/>
            <person name="Butler J."/>
            <person name="Gnerre S."/>
            <person name="Grabherr M."/>
            <person name="Mauceli E."/>
            <person name="Brockman W."/>
            <person name="Kodira C."/>
            <person name="Alvarado L."/>
            <person name="Zeng Q."/>
            <person name="Crawford M."/>
            <person name="Antoine C."/>
            <person name="Devon K."/>
            <person name="Galgiani J."/>
            <person name="Orsborn K."/>
            <person name="Lewis M.L."/>
            <person name="Nusbaum C."/>
            <person name="Galagan J."/>
            <person name="Birren B."/>
        </authorList>
    </citation>
    <scope>NUCLEOTIDE SEQUENCE [LARGE SCALE GENOMIC DNA]</scope>
    <source>
        <strain evidence="2 3">RMSCC 3488</strain>
    </source>
</reference>
<reference evidence="3" key="2">
    <citation type="journal article" date="2009" name="Genome Res.">
        <title>Comparative genomic analyses of the human fungal pathogens Coccidioides and their relatives.</title>
        <authorList>
            <person name="Sharpton T.J."/>
            <person name="Stajich J.E."/>
            <person name="Rounsley S.D."/>
            <person name="Gardner M.J."/>
            <person name="Wortman J.R."/>
            <person name="Jordar V.S."/>
            <person name="Maiti R."/>
            <person name="Kodira C.D."/>
            <person name="Neafsey D.E."/>
            <person name="Zeng Q."/>
            <person name="Hung C.-Y."/>
            <person name="McMahan C."/>
            <person name="Muszewska A."/>
            <person name="Grynberg M."/>
            <person name="Mandel M.A."/>
            <person name="Kellner E.M."/>
            <person name="Barker B.M."/>
            <person name="Galgiani J.N."/>
            <person name="Orbach M.J."/>
            <person name="Kirkland T.N."/>
            <person name="Cole G.T."/>
            <person name="Henn M.R."/>
            <person name="Birren B.W."/>
            <person name="Taylor J.W."/>
        </authorList>
    </citation>
    <scope>NUCLEOTIDE SEQUENCE [LARGE SCALE GENOMIC DNA]</scope>
    <source>
        <strain evidence="3">RMSCC 3488</strain>
    </source>
</reference>
<dbReference type="EMBL" id="DS268111">
    <property type="protein sequence ID" value="KMM68741.1"/>
    <property type="molecule type" value="Genomic_DNA"/>
</dbReference>
<feature type="compositionally biased region" description="Basic residues" evidence="1">
    <location>
        <begin position="184"/>
        <end position="195"/>
    </location>
</feature>
<feature type="compositionally biased region" description="Basic and acidic residues" evidence="1">
    <location>
        <begin position="34"/>
        <end position="46"/>
    </location>
</feature>
<gene>
    <name evidence="2" type="ORF">CPAG_05065</name>
</gene>
<evidence type="ECO:0000313" key="3">
    <source>
        <dbReference type="Proteomes" id="UP000054567"/>
    </source>
</evidence>
<proteinExistence type="predicted"/>